<evidence type="ECO:0000259" key="13">
    <source>
        <dbReference type="Pfam" id="PF23936"/>
    </source>
</evidence>
<dbReference type="Pfam" id="PF23936">
    <property type="entry name" value="HB_ELP1"/>
    <property type="match status" value="1"/>
</dbReference>
<proteinExistence type="inferred from homology"/>
<comment type="similarity">
    <text evidence="3">Belongs to the ELP1/IKA1 family.</text>
</comment>
<evidence type="ECO:0000256" key="7">
    <source>
        <dbReference type="SAM" id="Coils"/>
    </source>
</evidence>
<evidence type="ECO:0000256" key="6">
    <source>
        <dbReference type="ARBA" id="ARBA00029535"/>
    </source>
</evidence>
<feature type="domain" description="ELP1 TPR" evidence="11">
    <location>
        <begin position="1124"/>
        <end position="1286"/>
    </location>
</feature>
<dbReference type="Gene3D" id="1.25.40.470">
    <property type="match status" value="1"/>
</dbReference>
<feature type="domain" description="ELP1 first N-terminal beta-propeller" evidence="9">
    <location>
        <begin position="194"/>
        <end position="388"/>
    </location>
</feature>
<feature type="compositionally biased region" description="Basic residues" evidence="8">
    <location>
        <begin position="1404"/>
        <end position="1414"/>
    </location>
</feature>
<feature type="domain" description="ELP1 first N-terminal beta-propeller" evidence="9">
    <location>
        <begin position="86"/>
        <end position="171"/>
    </location>
</feature>
<evidence type="ECO:0000313" key="14">
    <source>
        <dbReference type="EMBL" id="GLI58497.1"/>
    </source>
</evidence>
<dbReference type="PANTHER" id="PTHR12747">
    <property type="entry name" value="ELONGATOR COMPLEX PROTEIN 1"/>
    <property type="match status" value="1"/>
</dbReference>
<evidence type="ECO:0000259" key="12">
    <source>
        <dbReference type="Pfam" id="PF23925"/>
    </source>
</evidence>
<dbReference type="Gene3D" id="2.130.10.10">
    <property type="entry name" value="YVTN repeat-like/Quinoprotein amine dehydrogenase"/>
    <property type="match status" value="1"/>
</dbReference>
<dbReference type="Pfam" id="PF23878">
    <property type="entry name" value="TPR_ELP1"/>
    <property type="match status" value="1"/>
</dbReference>
<comment type="pathway">
    <text evidence="2">tRNA modification; 5-methoxycarbonylmethyl-2-thiouridine-tRNA biosynthesis.</text>
</comment>
<feature type="domain" description="ELP1 alpha-solenoid" evidence="12">
    <location>
        <begin position="852"/>
        <end position="918"/>
    </location>
</feature>
<comment type="caution">
    <text evidence="14">The sequence shown here is derived from an EMBL/GenBank/DDBJ whole genome shotgun (WGS) entry which is preliminary data.</text>
</comment>
<feature type="domain" description="ELP1 three-helical bundle" evidence="13">
    <location>
        <begin position="1295"/>
        <end position="1473"/>
    </location>
</feature>
<comment type="subcellular location">
    <subcellularLocation>
        <location evidence="1">Cytoplasm</location>
    </subcellularLocation>
</comment>
<keyword evidence="7" id="KW-0175">Coiled coil</keyword>
<dbReference type="InterPro" id="IPR056169">
    <property type="entry name" value="HB_ELP1"/>
</dbReference>
<evidence type="ECO:0000256" key="8">
    <source>
        <dbReference type="SAM" id="MobiDB-lite"/>
    </source>
</evidence>
<dbReference type="Pfam" id="PF23797">
    <property type="entry name" value="Beta-prop_ELP1_2nd"/>
    <property type="match status" value="1"/>
</dbReference>
<dbReference type="Pfam" id="PF04762">
    <property type="entry name" value="Beta-prop_ELP1_1st"/>
    <property type="match status" value="2"/>
</dbReference>
<evidence type="ECO:0000313" key="15">
    <source>
        <dbReference type="Proteomes" id="UP001165090"/>
    </source>
</evidence>
<dbReference type="InterPro" id="IPR006849">
    <property type="entry name" value="Elp1"/>
</dbReference>
<dbReference type="Pfam" id="PF23925">
    <property type="entry name" value="A-sol_ELP1"/>
    <property type="match status" value="2"/>
</dbReference>
<reference evidence="14 15" key="1">
    <citation type="journal article" date="2023" name="IScience">
        <title>Expanded male sex-determining region conserved during the evolution of homothallism in the green alga Volvox.</title>
        <authorList>
            <person name="Yamamoto K."/>
            <person name="Matsuzaki R."/>
            <person name="Mahakham W."/>
            <person name="Heman W."/>
            <person name="Sekimoto H."/>
            <person name="Kawachi M."/>
            <person name="Minakuchi Y."/>
            <person name="Toyoda A."/>
            <person name="Nozaki H."/>
        </authorList>
    </citation>
    <scope>NUCLEOTIDE SEQUENCE [LARGE SCALE GENOMIC DNA]</scope>
    <source>
        <strain evidence="14 15">NIES-4468</strain>
    </source>
</reference>
<evidence type="ECO:0000256" key="5">
    <source>
        <dbReference type="ARBA" id="ARBA00022694"/>
    </source>
</evidence>
<evidence type="ECO:0000259" key="9">
    <source>
        <dbReference type="Pfam" id="PF04762"/>
    </source>
</evidence>
<keyword evidence="4" id="KW-0963">Cytoplasm</keyword>
<gene>
    <name evidence="14" type="ORF">VaNZ11_000228</name>
</gene>
<dbReference type="InterPro" id="IPR015943">
    <property type="entry name" value="WD40/YVTN_repeat-like_dom_sf"/>
</dbReference>
<organism evidence="14 15">
    <name type="scientific">Volvox africanus</name>
    <dbReference type="NCBI Taxonomy" id="51714"/>
    <lineage>
        <taxon>Eukaryota</taxon>
        <taxon>Viridiplantae</taxon>
        <taxon>Chlorophyta</taxon>
        <taxon>core chlorophytes</taxon>
        <taxon>Chlorophyceae</taxon>
        <taxon>CS clade</taxon>
        <taxon>Chlamydomonadales</taxon>
        <taxon>Volvocaceae</taxon>
        <taxon>Volvox</taxon>
    </lineage>
</organism>
<feature type="region of interest" description="Disordered" evidence="8">
    <location>
        <begin position="1394"/>
        <end position="1419"/>
    </location>
</feature>
<name>A0ABQ5RLI8_9CHLO</name>
<dbReference type="InterPro" id="IPR056164">
    <property type="entry name" value="Beta-prop_ELP1_1st"/>
</dbReference>
<dbReference type="InterPro" id="IPR056165">
    <property type="entry name" value="Beta-prop_ELP1_2nd"/>
</dbReference>
<evidence type="ECO:0000256" key="1">
    <source>
        <dbReference type="ARBA" id="ARBA00004496"/>
    </source>
</evidence>
<keyword evidence="5" id="KW-0819">tRNA processing</keyword>
<evidence type="ECO:0000256" key="3">
    <source>
        <dbReference type="ARBA" id="ARBA00006086"/>
    </source>
</evidence>
<dbReference type="InterPro" id="IPR056167">
    <property type="entry name" value="A-sol_ELP1"/>
</dbReference>
<feature type="domain" description="ELP1 alpha-solenoid" evidence="12">
    <location>
        <begin position="981"/>
        <end position="1111"/>
    </location>
</feature>
<feature type="region of interest" description="Disordered" evidence="8">
    <location>
        <begin position="946"/>
        <end position="982"/>
    </location>
</feature>
<dbReference type="EMBL" id="BSDZ01000003">
    <property type="protein sequence ID" value="GLI58497.1"/>
    <property type="molecule type" value="Genomic_DNA"/>
</dbReference>
<dbReference type="InterPro" id="IPR056166">
    <property type="entry name" value="TPR_ELP1"/>
</dbReference>
<feature type="domain" description="ELP1 N-terminal second beta-propeller" evidence="10">
    <location>
        <begin position="436"/>
        <end position="517"/>
    </location>
</feature>
<dbReference type="Proteomes" id="UP001165090">
    <property type="component" value="Unassembled WGS sequence"/>
</dbReference>
<keyword evidence="15" id="KW-1185">Reference proteome</keyword>
<evidence type="ECO:0000259" key="10">
    <source>
        <dbReference type="Pfam" id="PF23797"/>
    </source>
</evidence>
<dbReference type="SUPFAM" id="SSF82171">
    <property type="entry name" value="DPP6 N-terminal domain-like"/>
    <property type="match status" value="1"/>
</dbReference>
<protein>
    <recommendedName>
        <fullName evidence="6">Elongator complex protein 1</fullName>
    </recommendedName>
</protein>
<evidence type="ECO:0000256" key="4">
    <source>
        <dbReference type="ARBA" id="ARBA00022490"/>
    </source>
</evidence>
<evidence type="ECO:0000256" key="2">
    <source>
        <dbReference type="ARBA" id="ARBA00005043"/>
    </source>
</evidence>
<feature type="coiled-coil region" evidence="7">
    <location>
        <begin position="1309"/>
        <end position="1336"/>
    </location>
</feature>
<accession>A0ABQ5RLI8</accession>
<sequence>MKNLVIEQERCFQLAFGADGAVTGFCLNSVELTLYIITNCVNIYAFPVAENPTPLWRCSLGPELLTEVEIHSALQDAAKGRSSGGYSRTWLASFSHVLELDALCIATRSGKIVLLHVEEGSAPRLEEVGSIDGGVACVEWSPDGELLAILSCNGNLLVMNQAWELLFEGSMFGCSTASAAAAAAAQAEGSRLFQDARLSWRGDGKFFAIVCRDPTMAVGTPAPSTMKASGAPAGAPALPPFRVRIWDRSTLELHAVCEAVEGLIPLPAWQPNGRHLYVPRETVVPLVDNSAGDGSARTPVAAESGASILLYERNGLRHGDFRLPTNSSVWSLAWSCDSELLAVVIAPHTRAPGLGAVGEISDEWTVQLWHRSNWHWYLKHERRYPNGVGPGTGLGPQLRWDEQHGGVLHVLTPGGLYETLSLVWDTCISERGTAVVVDGRYLLLTPLQHGLVPPPMCAARVALPEAAVDVSISSLPAPGDASTSPAPATSWEDQDEVVAALTASGRLLLARSVEEDLWQETLEDQEALMAERKSCGACSGGGSSALLPAAPCLDLPIAGGRRTRAVCWLYGSSSLLVLASPYPEPELEDGAGDVLVQVDVEWVSCGPGDPNEPRVSPDVRITEYPPVYAGGRVLRMAPHTAGGVAVQLSGGEVMRFTAGASTLVSCGPVATLKGPCPVVRSTPAPLQGAAGSRNKVPPLLGLSRSGMLCWGSTVIVAADVTSIAVRARGPGGPALLYTTRKNLLYTVLMSQLSSYTHRELTADRHSFRSFKREGEMQAAMHAAMRPDAATAASRDVAVRAVEAGAMLVACPCGSASMCDPGSRAPADSSERLADAPVVLQMPRGNLEGVSPRALVLAALVGALRRRDFAEAFRLACVQRVDLNLLVDYGWPSFLTAAASFVAVVSRPSDLCDLLFALRPGSVLAEGGAYAGALAWLGDEVPQPAVPVGPNASRAATEEQQQQQQQQREATAKGPAGANSSTCSYKEDTKVTAVCRAIREAVLALPDAHKYLQVVVTSYARSDPPHLEDAMRCIRDAKERELAPPALGVSTGPEQHQQQVGHSGPADKALKHLLLYADADELYNTALGMYDMPLAYMVVVNAQKDPGEYLSELQRFAAISPPALQRHALDMSLRRYSSALRNLAQAGPQHFEQALQLARERGLMRQLLKLYEDDLDRRPVVLDAYGEHLETLKRYEDAALSYMAAGRLEKALHAYRSAGRWRMVFVVAGQLEYDEAAVQSLAADVVEELVAGGQAADAAEVLLSYLGDVDNSVRTYTQAREWREAMRVSYAHGRSDLVETVVVPAAADGAAALLADARESEDRIRKYIQRLKDVRARRLAMTAAVAAAEEDGAAHGMADDLLSDVVSLVSGLSIYTDATAQGHGGSMVASGFSASSRAPSTVGGRKAHRQGKKLQKAGTRIRQGSPLEEASLVSHVHGLAPRAVVLEQAGQLGELLVVLGHQEDARTLQRAIASWQAAYQEAREDMAANPVPVNGPPHARAEMERLLKPAEDTSSIAWKWEVLRELV</sequence>
<dbReference type="PANTHER" id="PTHR12747:SF0">
    <property type="entry name" value="ELONGATOR COMPLEX PROTEIN 1"/>
    <property type="match status" value="1"/>
</dbReference>
<evidence type="ECO:0000259" key="11">
    <source>
        <dbReference type="Pfam" id="PF23878"/>
    </source>
</evidence>